<gene>
    <name evidence="1" type="ORF">AVDCRST_MAG37-3104</name>
</gene>
<dbReference type="AlphaFoldDB" id="A0A6J4QW53"/>
<evidence type="ECO:0000313" key="1">
    <source>
        <dbReference type="EMBL" id="CAA9456744.1"/>
    </source>
</evidence>
<sequence length="45" mass="4913">MKLYGGSVLQSKFLGFVPDSALFKERAADQPVLLAASLRKNGTRM</sequence>
<organism evidence="1">
    <name type="scientific">uncultured Rubrobacteraceae bacterium</name>
    <dbReference type="NCBI Taxonomy" id="349277"/>
    <lineage>
        <taxon>Bacteria</taxon>
        <taxon>Bacillati</taxon>
        <taxon>Actinomycetota</taxon>
        <taxon>Rubrobacteria</taxon>
        <taxon>Rubrobacterales</taxon>
        <taxon>Rubrobacteraceae</taxon>
        <taxon>environmental samples</taxon>
    </lineage>
</organism>
<name>A0A6J4QW53_9ACTN</name>
<dbReference type="EMBL" id="CADCVD010000159">
    <property type="protein sequence ID" value="CAA9456744.1"/>
    <property type="molecule type" value="Genomic_DNA"/>
</dbReference>
<reference evidence="1" key="1">
    <citation type="submission" date="2020-02" db="EMBL/GenBank/DDBJ databases">
        <authorList>
            <person name="Meier V. D."/>
        </authorList>
    </citation>
    <scope>NUCLEOTIDE SEQUENCE</scope>
    <source>
        <strain evidence="1">AVDCRST_MAG37</strain>
    </source>
</reference>
<accession>A0A6J4QW53</accession>
<protein>
    <submittedName>
        <fullName evidence="1">Uncharacterized protein</fullName>
    </submittedName>
</protein>
<proteinExistence type="predicted"/>